<feature type="domain" description="Hedgehog/Intein (Hint)" evidence="1">
    <location>
        <begin position="155"/>
        <end position="301"/>
    </location>
</feature>
<evidence type="ECO:0000313" key="2">
    <source>
        <dbReference type="EMBL" id="QYZ70368.1"/>
    </source>
</evidence>
<protein>
    <submittedName>
        <fullName evidence="2">Hint domain-containing protein</fullName>
    </submittedName>
</protein>
<evidence type="ECO:0000259" key="1">
    <source>
        <dbReference type="Pfam" id="PF13403"/>
    </source>
</evidence>
<name>A0A8G0ZUJ0_9RHOB</name>
<gene>
    <name evidence="2" type="ORF">JO391_02220</name>
</gene>
<keyword evidence="3" id="KW-1185">Reference proteome</keyword>
<proteinExistence type="predicted"/>
<reference evidence="2" key="1">
    <citation type="submission" date="2021-02" db="EMBL/GenBank/DDBJ databases">
        <title>Rhodobacter shimadae sp. nov., an aerobic anoxygenic phototrophic bacterium isolated from a hot spring.</title>
        <authorList>
            <person name="Muramatsu S."/>
            <person name="Haruta S."/>
            <person name="Hirose S."/>
            <person name="Hanada S."/>
        </authorList>
    </citation>
    <scope>NUCLEOTIDE SEQUENCE</scope>
    <source>
        <strain evidence="2">N10</strain>
    </source>
</reference>
<dbReference type="InterPro" id="IPR036844">
    <property type="entry name" value="Hint_dom_sf"/>
</dbReference>
<dbReference type="Pfam" id="PF13403">
    <property type="entry name" value="Hint_2"/>
    <property type="match status" value="1"/>
</dbReference>
<dbReference type="SUPFAM" id="SSF51294">
    <property type="entry name" value="Hedgehog/intein (Hint) domain"/>
    <property type="match status" value="1"/>
</dbReference>
<dbReference type="AlphaFoldDB" id="A0A8G0ZUJ0"/>
<dbReference type="EMBL" id="CP069370">
    <property type="protein sequence ID" value="QYZ70368.1"/>
    <property type="molecule type" value="Genomic_DNA"/>
</dbReference>
<dbReference type="Proteomes" id="UP000826300">
    <property type="component" value="Chromosome"/>
</dbReference>
<accession>A0A8G0ZUJ0</accession>
<organism evidence="2 3">
    <name type="scientific">Neotabrizicola shimadae</name>
    <dbReference type="NCBI Taxonomy" id="2807096"/>
    <lineage>
        <taxon>Bacteria</taxon>
        <taxon>Pseudomonadati</taxon>
        <taxon>Pseudomonadota</taxon>
        <taxon>Alphaproteobacteria</taxon>
        <taxon>Rhodobacterales</taxon>
        <taxon>Paracoccaceae</taxon>
        <taxon>Neotabrizicola</taxon>
    </lineage>
</organism>
<dbReference type="KEGG" id="nsm:JO391_02220"/>
<dbReference type="RefSeq" id="WP_220662584.1">
    <property type="nucleotide sequence ID" value="NZ_CP069370.1"/>
</dbReference>
<evidence type="ECO:0000313" key="3">
    <source>
        <dbReference type="Proteomes" id="UP000826300"/>
    </source>
</evidence>
<dbReference type="Gene3D" id="2.170.16.10">
    <property type="entry name" value="Hedgehog/Intein (Hint) domain"/>
    <property type="match status" value="1"/>
</dbReference>
<sequence length="352" mass="38405">MQAGFRGAFVISWSQTELDGVRNAPLELIAVGAPWRWTGEAQRVDGGGDRLLLEGAEGMEEVRRRASRMVRRLTGIALAGPPAPRPEVEPVPPAQSFVLTDGRASWTAQLIEAPASGRQLVLFPDGLPPESRELWVVSMTIERPSDNGAPQGGVICFTPGTRIATSDGPRPIESLRSGDRILTRDNGPQEVLWTGRRRMSGARLFAMPQLRPIRLRAGVFGQGQPDADLIVSPQHRMLVRGPAAQNLFNTDEVLVTAEALVNDDSIIVDHSLREVTYIHVMLERHNIVWANGLETESFHPSHAALDAIDLDQRVSLAEVLPGGLDRPHLYGGFARRNLSAPEAAILRHDLGA</sequence>
<dbReference type="InterPro" id="IPR028992">
    <property type="entry name" value="Hedgehog/Intein_dom"/>
</dbReference>